<proteinExistence type="predicted"/>
<evidence type="ECO:0000313" key="2">
    <source>
        <dbReference type="Proteomes" id="UP000796761"/>
    </source>
</evidence>
<reference evidence="1" key="1">
    <citation type="submission" date="2019-04" db="EMBL/GenBank/DDBJ databases">
        <title>Genome assembly of Zosterops borbonicus 15179.</title>
        <authorList>
            <person name="Leroy T."/>
            <person name="Anselmetti Y."/>
            <person name="Tilak M.-K."/>
            <person name="Nabholz B."/>
        </authorList>
    </citation>
    <scope>NUCLEOTIDE SEQUENCE</scope>
    <source>
        <strain evidence="1">HGM_15179</strain>
        <tissue evidence="1">Muscle</tissue>
    </source>
</reference>
<sequence length="68" mass="7971">ELLDYIDRVVVQERVMDRVRRLSHLLASPSIVQVLQDYLFFNIVAVQERVMGRVRRLSHLLANPSIVQ</sequence>
<organism evidence="1 2">
    <name type="scientific">Zosterops borbonicus</name>
    <dbReference type="NCBI Taxonomy" id="364589"/>
    <lineage>
        <taxon>Eukaryota</taxon>
        <taxon>Metazoa</taxon>
        <taxon>Chordata</taxon>
        <taxon>Craniata</taxon>
        <taxon>Vertebrata</taxon>
        <taxon>Euteleostomi</taxon>
        <taxon>Archelosauria</taxon>
        <taxon>Archosauria</taxon>
        <taxon>Dinosauria</taxon>
        <taxon>Saurischia</taxon>
        <taxon>Theropoda</taxon>
        <taxon>Coelurosauria</taxon>
        <taxon>Aves</taxon>
        <taxon>Neognathae</taxon>
        <taxon>Neoaves</taxon>
        <taxon>Telluraves</taxon>
        <taxon>Australaves</taxon>
        <taxon>Passeriformes</taxon>
        <taxon>Sylvioidea</taxon>
        <taxon>Zosteropidae</taxon>
        <taxon>Zosterops</taxon>
    </lineage>
</organism>
<gene>
    <name evidence="1" type="ORF">HGM15179_022545</name>
</gene>
<accession>A0A8K1D3N1</accession>
<keyword evidence="2" id="KW-1185">Reference proteome</keyword>
<feature type="non-terminal residue" evidence="1">
    <location>
        <position position="68"/>
    </location>
</feature>
<feature type="non-terminal residue" evidence="1">
    <location>
        <position position="1"/>
    </location>
</feature>
<evidence type="ECO:0000313" key="1">
    <source>
        <dbReference type="EMBL" id="TRZ04562.1"/>
    </source>
</evidence>
<name>A0A8K1D3N1_9PASS</name>
<dbReference type="Proteomes" id="UP000796761">
    <property type="component" value="Unassembled WGS sequence"/>
</dbReference>
<comment type="caution">
    <text evidence="1">The sequence shown here is derived from an EMBL/GenBank/DDBJ whole genome shotgun (WGS) entry which is preliminary data.</text>
</comment>
<dbReference type="AlphaFoldDB" id="A0A8K1D3N1"/>
<dbReference type="EMBL" id="SWJQ01027486">
    <property type="protein sequence ID" value="TRZ04562.1"/>
    <property type="molecule type" value="Genomic_DNA"/>
</dbReference>
<protein>
    <submittedName>
        <fullName evidence="1">Uncharacterized protein</fullName>
    </submittedName>
</protein>